<evidence type="ECO:0000313" key="3">
    <source>
        <dbReference type="Proteomes" id="UP001555826"/>
    </source>
</evidence>
<accession>A0ABV3P2X5</accession>
<dbReference type="Gene3D" id="3.10.180.10">
    <property type="entry name" value="2,3-Dihydroxybiphenyl 1,2-Dioxygenase, domain 1"/>
    <property type="match status" value="1"/>
</dbReference>
<evidence type="ECO:0000259" key="1">
    <source>
        <dbReference type="PROSITE" id="PS51819"/>
    </source>
</evidence>
<comment type="caution">
    <text evidence="2">The sequence shown here is derived from an EMBL/GenBank/DDBJ whole genome shotgun (WGS) entry which is preliminary data.</text>
</comment>
<dbReference type="InterPro" id="IPR041581">
    <property type="entry name" value="Glyoxalase_6"/>
</dbReference>
<organism evidence="2 3">
    <name type="scientific">Kineococcus endophyticus</name>
    <dbReference type="NCBI Taxonomy" id="1181883"/>
    <lineage>
        <taxon>Bacteria</taxon>
        <taxon>Bacillati</taxon>
        <taxon>Actinomycetota</taxon>
        <taxon>Actinomycetes</taxon>
        <taxon>Kineosporiales</taxon>
        <taxon>Kineosporiaceae</taxon>
        <taxon>Kineococcus</taxon>
    </lineage>
</organism>
<gene>
    <name evidence="2" type="ORF">AB1207_02485</name>
</gene>
<dbReference type="RefSeq" id="WP_367636214.1">
    <property type="nucleotide sequence ID" value="NZ_JBFNQN010000002.1"/>
</dbReference>
<proteinExistence type="predicted"/>
<name>A0ABV3P2X5_9ACTN</name>
<dbReference type="InterPro" id="IPR029068">
    <property type="entry name" value="Glyas_Bleomycin-R_OHBP_Dase"/>
</dbReference>
<dbReference type="EMBL" id="JBFNQN010000002">
    <property type="protein sequence ID" value="MEW9263607.1"/>
    <property type="molecule type" value="Genomic_DNA"/>
</dbReference>
<feature type="domain" description="VOC" evidence="1">
    <location>
        <begin position="5"/>
        <end position="118"/>
    </location>
</feature>
<protein>
    <submittedName>
        <fullName evidence="2">VOC family protein</fullName>
    </submittedName>
</protein>
<evidence type="ECO:0000313" key="2">
    <source>
        <dbReference type="EMBL" id="MEW9263607.1"/>
    </source>
</evidence>
<dbReference type="SUPFAM" id="SSF54593">
    <property type="entry name" value="Glyoxalase/Bleomycin resistance protein/Dihydroxybiphenyl dioxygenase"/>
    <property type="match status" value="1"/>
</dbReference>
<dbReference type="Pfam" id="PF18029">
    <property type="entry name" value="Glyoxalase_6"/>
    <property type="match status" value="1"/>
</dbReference>
<keyword evidence="3" id="KW-1185">Reference proteome</keyword>
<reference evidence="2 3" key="1">
    <citation type="submission" date="2024-07" db="EMBL/GenBank/DDBJ databases">
        <authorList>
            <person name="Thanompreechachai J."/>
            <person name="Duangmal K."/>
        </authorList>
    </citation>
    <scope>NUCLEOTIDE SEQUENCE [LARGE SCALE GENOMIC DNA]</scope>
    <source>
        <strain evidence="2 3">KCTC 19886</strain>
    </source>
</reference>
<dbReference type="InterPro" id="IPR037523">
    <property type="entry name" value="VOC_core"/>
</dbReference>
<sequence length="119" mass="12639">MSAVRISQVTVVADDLDTCVAFYRDAFDAVWQPEIGSLQFGRYPDDDFFLLTVADPATHPWAGGPVKFGLTVPDVDAAHARALVAGGVQVAAPVDRPWKPRSSTVADPSGNHVDLYAGG</sequence>
<dbReference type="Proteomes" id="UP001555826">
    <property type="component" value="Unassembled WGS sequence"/>
</dbReference>
<dbReference type="PROSITE" id="PS51819">
    <property type="entry name" value="VOC"/>
    <property type="match status" value="1"/>
</dbReference>